<proteinExistence type="inferred from homology"/>
<feature type="domain" description="GH16" evidence="2">
    <location>
        <begin position="1"/>
        <end position="237"/>
    </location>
</feature>
<comment type="similarity">
    <text evidence="1">Belongs to the glycosyl hydrolase 16 family.</text>
</comment>
<evidence type="ECO:0000259" key="2">
    <source>
        <dbReference type="PROSITE" id="PS51762"/>
    </source>
</evidence>
<reference evidence="3 4" key="1">
    <citation type="journal article" date="2021" name="Elife">
        <title>Chloroplast acquisition without the gene transfer in kleptoplastic sea slugs, Plakobranchus ocellatus.</title>
        <authorList>
            <person name="Maeda T."/>
            <person name="Takahashi S."/>
            <person name="Yoshida T."/>
            <person name="Shimamura S."/>
            <person name="Takaki Y."/>
            <person name="Nagai Y."/>
            <person name="Toyoda A."/>
            <person name="Suzuki Y."/>
            <person name="Arimoto A."/>
            <person name="Ishii H."/>
            <person name="Satoh N."/>
            <person name="Nishiyama T."/>
            <person name="Hasebe M."/>
            <person name="Maruyama T."/>
            <person name="Minagawa J."/>
            <person name="Obokata J."/>
            <person name="Shigenobu S."/>
        </authorList>
    </citation>
    <scope>NUCLEOTIDE SEQUENCE [LARGE SCALE GENOMIC DNA]</scope>
</reference>
<dbReference type="EMBL" id="BLXT01001882">
    <property type="protein sequence ID" value="GFN88839.1"/>
    <property type="molecule type" value="Genomic_DNA"/>
</dbReference>
<dbReference type="PANTHER" id="PTHR10963:SF55">
    <property type="entry name" value="GLYCOSIDE HYDROLASE FAMILY 16 PROTEIN"/>
    <property type="match status" value="1"/>
</dbReference>
<accession>A0AAV3Z2H9</accession>
<dbReference type="PANTHER" id="PTHR10963">
    <property type="entry name" value="GLYCOSYL HYDROLASE-RELATED"/>
    <property type="match status" value="1"/>
</dbReference>
<dbReference type="PROSITE" id="PS51762">
    <property type="entry name" value="GH16_2"/>
    <property type="match status" value="1"/>
</dbReference>
<gene>
    <name evidence="3" type="ORF">PoB_001534500</name>
</gene>
<sequence>MSWNKDGCVRLGQRGFLPPILSGRLHSVASLKYGILEIRAKIPLGDWLWPALWLRPRNSPYKGGWPRGGEIDLMESRGNKGSWDVGMVRSAVHWGTSGRDRKTTAGRKQGGSWHDQFHIYKLEWTTDHIATYVDSQRIMYLEAGTSMYDRGHFSGPNIWASGGKMAPFDQEFYFILNVAVGGTGGTFPDSRRTWTKPWRNNSPNPAKDFWDGRNDWLPTWKGDEVAMIVDWVQFRNL</sequence>
<dbReference type="SUPFAM" id="SSF49899">
    <property type="entry name" value="Concanavalin A-like lectins/glucanases"/>
    <property type="match status" value="1"/>
</dbReference>
<evidence type="ECO:0000313" key="4">
    <source>
        <dbReference type="Proteomes" id="UP000735302"/>
    </source>
</evidence>
<evidence type="ECO:0000313" key="3">
    <source>
        <dbReference type="EMBL" id="GFN88839.1"/>
    </source>
</evidence>
<comment type="caution">
    <text evidence="3">The sequence shown here is derived from an EMBL/GenBank/DDBJ whole genome shotgun (WGS) entry which is preliminary data.</text>
</comment>
<organism evidence="3 4">
    <name type="scientific">Plakobranchus ocellatus</name>
    <dbReference type="NCBI Taxonomy" id="259542"/>
    <lineage>
        <taxon>Eukaryota</taxon>
        <taxon>Metazoa</taxon>
        <taxon>Spiralia</taxon>
        <taxon>Lophotrochozoa</taxon>
        <taxon>Mollusca</taxon>
        <taxon>Gastropoda</taxon>
        <taxon>Heterobranchia</taxon>
        <taxon>Euthyneura</taxon>
        <taxon>Panpulmonata</taxon>
        <taxon>Sacoglossa</taxon>
        <taxon>Placobranchoidea</taxon>
        <taxon>Plakobranchidae</taxon>
        <taxon>Plakobranchus</taxon>
    </lineage>
</organism>
<dbReference type="AlphaFoldDB" id="A0AAV3Z2H9"/>
<dbReference type="InterPro" id="IPR000757">
    <property type="entry name" value="Beta-glucanase-like"/>
</dbReference>
<protein>
    <submittedName>
        <fullName evidence="3">Beta-1,3-glucan-binding protein 1</fullName>
    </submittedName>
</protein>
<evidence type="ECO:0000256" key="1">
    <source>
        <dbReference type="ARBA" id="ARBA00006865"/>
    </source>
</evidence>
<dbReference type="Pfam" id="PF00722">
    <property type="entry name" value="Glyco_hydro_16"/>
    <property type="match status" value="1"/>
</dbReference>
<dbReference type="InterPro" id="IPR050546">
    <property type="entry name" value="Glycosyl_Hydrlase_16"/>
</dbReference>
<dbReference type="GO" id="GO:0004553">
    <property type="term" value="F:hydrolase activity, hydrolyzing O-glycosyl compounds"/>
    <property type="evidence" value="ECO:0007669"/>
    <property type="project" value="InterPro"/>
</dbReference>
<keyword evidence="4" id="KW-1185">Reference proteome</keyword>
<dbReference type="GO" id="GO:0005975">
    <property type="term" value="P:carbohydrate metabolic process"/>
    <property type="evidence" value="ECO:0007669"/>
    <property type="project" value="InterPro"/>
</dbReference>
<dbReference type="Proteomes" id="UP000735302">
    <property type="component" value="Unassembled WGS sequence"/>
</dbReference>
<name>A0AAV3Z2H9_9GAST</name>
<dbReference type="InterPro" id="IPR013320">
    <property type="entry name" value="ConA-like_dom_sf"/>
</dbReference>
<dbReference type="Gene3D" id="2.60.120.200">
    <property type="match status" value="1"/>
</dbReference>